<proteinExistence type="predicted"/>
<dbReference type="AlphaFoldDB" id="A0A8A3PKQ0"/>
<feature type="compositionally biased region" description="Pro residues" evidence="2">
    <location>
        <begin position="199"/>
        <end position="208"/>
    </location>
</feature>
<accession>A0A8A3PKQ0</accession>
<feature type="coiled-coil region" evidence="1">
    <location>
        <begin position="395"/>
        <end position="553"/>
    </location>
</feature>
<gene>
    <name evidence="3" type="ORF">DSL72_008336</name>
</gene>
<feature type="compositionally biased region" description="Polar residues" evidence="2">
    <location>
        <begin position="111"/>
        <end position="124"/>
    </location>
</feature>
<name>A0A8A3PKQ0_9HELO</name>
<keyword evidence="1" id="KW-0175">Coiled coil</keyword>
<protein>
    <submittedName>
        <fullName evidence="3">Uncharacterized protein</fullName>
    </submittedName>
</protein>
<evidence type="ECO:0000313" key="4">
    <source>
        <dbReference type="Proteomes" id="UP000672032"/>
    </source>
</evidence>
<dbReference type="Proteomes" id="UP000672032">
    <property type="component" value="Chromosome 5"/>
</dbReference>
<dbReference type="EMBL" id="CP063409">
    <property type="protein sequence ID" value="QSZ35466.1"/>
    <property type="molecule type" value="Genomic_DNA"/>
</dbReference>
<keyword evidence="4" id="KW-1185">Reference proteome</keyword>
<feature type="region of interest" description="Disordered" evidence="2">
    <location>
        <begin position="192"/>
        <end position="214"/>
    </location>
</feature>
<feature type="compositionally biased region" description="Polar residues" evidence="2">
    <location>
        <begin position="26"/>
        <end position="35"/>
    </location>
</feature>
<evidence type="ECO:0000313" key="3">
    <source>
        <dbReference type="EMBL" id="QSZ35466.1"/>
    </source>
</evidence>
<reference evidence="3" key="1">
    <citation type="submission" date="2020-10" db="EMBL/GenBank/DDBJ databases">
        <title>Genome Sequence of Monilinia vaccinii-corymbosi Sheds Light on Mummy Berry Disease Infection of Blueberry and Mating Type.</title>
        <authorList>
            <person name="Yow A.G."/>
            <person name="Zhang Y."/>
            <person name="Bansal K."/>
            <person name="Eacker S.M."/>
            <person name="Sullivan S."/>
            <person name="Liachko I."/>
            <person name="Cubeta M.A."/>
            <person name="Rollins J.A."/>
            <person name="Ashrafi H."/>
        </authorList>
    </citation>
    <scope>NUCLEOTIDE SEQUENCE</scope>
    <source>
        <strain evidence="3">RL-1</strain>
    </source>
</reference>
<feature type="compositionally biased region" description="Polar residues" evidence="2">
    <location>
        <begin position="1"/>
        <end position="12"/>
    </location>
</feature>
<feature type="region of interest" description="Disordered" evidence="2">
    <location>
        <begin position="1"/>
        <end position="145"/>
    </location>
</feature>
<sequence length="555" mass="61437">MSTLNSNSSDKSQMAIKRENSEENNGDSYSRSHQSAFHAMGPGRRVDHCRHPDLPVFSPNSSTARGNPTYHPSGFQSGETASLEHQSTSHSSGDQTWAMASPDYKLGSASPEYQRQQGLSSEYQPISPAEYHGHKESSIQQAQQGKEAKINSEFLGVMTNNALKNTVRNAIVSSKKRKSGDGDVLPSAKRLARYHSTPSPSPSQPPESPGFMTLGISHIPNLVAEIERRSAARASRTSRSVAAFMARQRRKLAQPEKVVQVEEDNERQTPSHSENYYNHDGGWYKQTPEPRMPVSAVVEDSQTQSPWASSEHTHITQGHVESASMDISPNKPLSDFSPMLADNRSHEIPRPVKTEERMSGNSSPPIPRAASRVSEEGVESVTLAAYSGENSTGEIAELKEGMKQMRAVMNNMSRENERMMRRAARGGVKVDELSEEVAGLHEQVVVLRNEATGLKNEAAAREKVIASLKDEVTDLKRQASDSTNAITGWKGEIQELRTQASKNQREITVLQTQASDYKADVASLKGEVTRMNHEMIRLERDALRKEVEGLRRRFL</sequence>
<organism evidence="3 4">
    <name type="scientific">Monilinia vaccinii-corymbosi</name>
    <dbReference type="NCBI Taxonomy" id="61207"/>
    <lineage>
        <taxon>Eukaryota</taxon>
        <taxon>Fungi</taxon>
        <taxon>Dikarya</taxon>
        <taxon>Ascomycota</taxon>
        <taxon>Pezizomycotina</taxon>
        <taxon>Leotiomycetes</taxon>
        <taxon>Helotiales</taxon>
        <taxon>Sclerotiniaceae</taxon>
        <taxon>Monilinia</taxon>
    </lineage>
</organism>
<evidence type="ECO:0000256" key="2">
    <source>
        <dbReference type="SAM" id="MobiDB-lite"/>
    </source>
</evidence>
<feature type="compositionally biased region" description="Polar residues" evidence="2">
    <location>
        <begin position="74"/>
        <end position="95"/>
    </location>
</feature>
<evidence type="ECO:0000256" key="1">
    <source>
        <dbReference type="SAM" id="Coils"/>
    </source>
</evidence>
<dbReference type="OrthoDB" id="3532490at2759"/>
<feature type="compositionally biased region" description="Basic and acidic residues" evidence="2">
    <location>
        <begin position="44"/>
        <end position="53"/>
    </location>
</feature>
<feature type="region of interest" description="Disordered" evidence="2">
    <location>
        <begin position="351"/>
        <end position="375"/>
    </location>
</feature>
<feature type="region of interest" description="Disordered" evidence="2">
    <location>
        <begin position="250"/>
        <end position="279"/>
    </location>
</feature>
<dbReference type="Gene3D" id="1.20.5.1700">
    <property type="match status" value="2"/>
</dbReference>